<dbReference type="InterPro" id="IPR010982">
    <property type="entry name" value="Lambda_DNA-bd_dom_sf"/>
</dbReference>
<dbReference type="SUPFAM" id="SSF53822">
    <property type="entry name" value="Periplasmic binding protein-like I"/>
    <property type="match status" value="1"/>
</dbReference>
<dbReference type="CDD" id="cd06284">
    <property type="entry name" value="PBP1_LacI-like"/>
    <property type="match status" value="1"/>
</dbReference>
<proteinExistence type="predicted"/>
<keyword evidence="4" id="KW-0804">Transcription</keyword>
<dbReference type="CDD" id="cd01392">
    <property type="entry name" value="HTH_LacI"/>
    <property type="match status" value="1"/>
</dbReference>
<keyword evidence="1" id="KW-0678">Repressor</keyword>
<dbReference type="NCBIfam" id="NF008269">
    <property type="entry name" value="PRK11041.1"/>
    <property type="match status" value="1"/>
</dbReference>
<dbReference type="RefSeq" id="WP_261809166.1">
    <property type="nucleotide sequence ID" value="NZ_AP024911.1"/>
</dbReference>
<evidence type="ECO:0000256" key="3">
    <source>
        <dbReference type="ARBA" id="ARBA00023125"/>
    </source>
</evidence>
<dbReference type="SMART" id="SM00354">
    <property type="entry name" value="HTH_LACI"/>
    <property type="match status" value="1"/>
</dbReference>
<dbReference type="PANTHER" id="PTHR30146:SF151">
    <property type="entry name" value="HTH-TYPE TRANSCRIPTIONAL REPRESSOR CYTR"/>
    <property type="match status" value="1"/>
</dbReference>
<dbReference type="Pfam" id="PF00356">
    <property type="entry name" value="LacI"/>
    <property type="match status" value="1"/>
</dbReference>
<keyword evidence="2" id="KW-0805">Transcription regulation</keyword>
<dbReference type="PROSITE" id="PS50932">
    <property type="entry name" value="HTH_LACI_2"/>
    <property type="match status" value="1"/>
</dbReference>
<dbReference type="GO" id="GO:0003677">
    <property type="term" value="F:DNA binding"/>
    <property type="evidence" value="ECO:0007669"/>
    <property type="project" value="UniProtKB-KW"/>
</dbReference>
<dbReference type="Gene3D" id="3.40.50.2300">
    <property type="match status" value="2"/>
</dbReference>
<dbReference type="Pfam" id="PF00532">
    <property type="entry name" value="Peripla_BP_1"/>
    <property type="match status" value="1"/>
</dbReference>
<dbReference type="EMBL" id="JBHRSE010000030">
    <property type="protein sequence ID" value="MFC3022973.1"/>
    <property type="molecule type" value="Genomic_DNA"/>
</dbReference>
<dbReference type="InterPro" id="IPR000843">
    <property type="entry name" value="HTH_LacI"/>
</dbReference>
<dbReference type="Gene3D" id="1.10.260.40">
    <property type="entry name" value="lambda repressor-like DNA-binding domains"/>
    <property type="match status" value="1"/>
</dbReference>
<evidence type="ECO:0000259" key="5">
    <source>
        <dbReference type="PROSITE" id="PS50932"/>
    </source>
</evidence>
<evidence type="ECO:0000256" key="1">
    <source>
        <dbReference type="ARBA" id="ARBA00022491"/>
    </source>
</evidence>
<dbReference type="Proteomes" id="UP001595384">
    <property type="component" value="Unassembled WGS sequence"/>
</dbReference>
<keyword evidence="7" id="KW-1185">Reference proteome</keyword>
<protein>
    <submittedName>
        <fullName evidence="6">DNA-binding transcriptional regulator CytR</fullName>
    </submittedName>
</protein>
<dbReference type="InterPro" id="IPR001761">
    <property type="entry name" value="Peripla_BP/Lac1_sug-bd_dom"/>
</dbReference>
<dbReference type="InterPro" id="IPR028082">
    <property type="entry name" value="Peripla_BP_I"/>
</dbReference>
<feature type="domain" description="HTH lacI-type" evidence="5">
    <location>
        <begin position="14"/>
        <end position="68"/>
    </location>
</feature>
<evidence type="ECO:0000313" key="6">
    <source>
        <dbReference type="EMBL" id="MFC3022973.1"/>
    </source>
</evidence>
<gene>
    <name evidence="6" type="primary">cytR</name>
    <name evidence="6" type="ORF">ACFODT_03905</name>
</gene>
<comment type="caution">
    <text evidence="6">The sequence shown here is derived from an EMBL/GenBank/DDBJ whole genome shotgun (WGS) entry which is preliminary data.</text>
</comment>
<reference evidence="7" key="1">
    <citation type="journal article" date="2019" name="Int. J. Syst. Evol. Microbiol.">
        <title>The Global Catalogue of Microorganisms (GCM) 10K type strain sequencing project: providing services to taxonomists for standard genome sequencing and annotation.</title>
        <authorList>
            <consortium name="The Broad Institute Genomics Platform"/>
            <consortium name="The Broad Institute Genome Sequencing Center for Infectious Disease"/>
            <person name="Wu L."/>
            <person name="Ma J."/>
        </authorList>
    </citation>
    <scope>NUCLEOTIDE SEQUENCE [LARGE SCALE GENOMIC DNA]</scope>
    <source>
        <strain evidence="7">KCTC 62784</strain>
    </source>
</reference>
<evidence type="ECO:0000256" key="4">
    <source>
        <dbReference type="ARBA" id="ARBA00023163"/>
    </source>
</evidence>
<evidence type="ECO:0000313" key="7">
    <source>
        <dbReference type="Proteomes" id="UP001595384"/>
    </source>
</evidence>
<dbReference type="SUPFAM" id="SSF47413">
    <property type="entry name" value="lambda repressor-like DNA-binding domains"/>
    <property type="match status" value="1"/>
</dbReference>
<name>A0ABV7C842_9VIBR</name>
<sequence>MNYPDFNKRVFCMATMKNVAQLAGVSTATVSRALMNPEKVSSSTRKRVEEAVLEAGYSPNSLARNLRRNESKTIVAIVPDICDPYFSEIIRGIEDAAMEHGYLVLLGDSGQQKKREHSFVNLVFTKQADGMLLLGTDLPFDVSKPEQKNLPPMVMACEFAPELELPTVHIDNLTSAFEAVNYLTQMGHKRIAEIAGPKSAALCSFRHQGYQQALRRAGLTMNDDYCMHGDFSFDAGAHIVTQLLALPQAPTAIFCHNDMMAIGAIQKAKRLGLRVPQDLSVVGFDDIQFAQFCDPPLTTISQPRYEIGRQAMLMMLDVLRGHDVQAGSRLLDTALVVRESTAPPRSVQ</sequence>
<organism evidence="6 7">
    <name type="scientific">Vibrio zhugei</name>
    <dbReference type="NCBI Taxonomy" id="2479546"/>
    <lineage>
        <taxon>Bacteria</taxon>
        <taxon>Pseudomonadati</taxon>
        <taxon>Pseudomonadota</taxon>
        <taxon>Gammaproteobacteria</taxon>
        <taxon>Vibrionales</taxon>
        <taxon>Vibrionaceae</taxon>
        <taxon>Vibrio</taxon>
    </lineage>
</organism>
<accession>A0ABV7C842</accession>
<dbReference type="PANTHER" id="PTHR30146">
    <property type="entry name" value="LACI-RELATED TRANSCRIPTIONAL REPRESSOR"/>
    <property type="match status" value="1"/>
</dbReference>
<keyword evidence="3 6" id="KW-0238">DNA-binding</keyword>
<evidence type="ECO:0000256" key="2">
    <source>
        <dbReference type="ARBA" id="ARBA00023015"/>
    </source>
</evidence>